<organism evidence="1">
    <name type="scientific">Rhizophora mucronata</name>
    <name type="common">Asiatic mangrove</name>
    <dbReference type="NCBI Taxonomy" id="61149"/>
    <lineage>
        <taxon>Eukaryota</taxon>
        <taxon>Viridiplantae</taxon>
        <taxon>Streptophyta</taxon>
        <taxon>Embryophyta</taxon>
        <taxon>Tracheophyta</taxon>
        <taxon>Spermatophyta</taxon>
        <taxon>Magnoliopsida</taxon>
        <taxon>eudicotyledons</taxon>
        <taxon>Gunneridae</taxon>
        <taxon>Pentapetalae</taxon>
        <taxon>rosids</taxon>
        <taxon>fabids</taxon>
        <taxon>Malpighiales</taxon>
        <taxon>Rhizophoraceae</taxon>
        <taxon>Rhizophora</taxon>
    </lineage>
</organism>
<dbReference type="AlphaFoldDB" id="A0A2P2QD48"/>
<sequence length="55" mass="5888">MPPLMSSIHSASQSMPPMGELELFLVGSIPLISPYLPLSQGIHPAERAAWIGAFL</sequence>
<dbReference type="EMBL" id="GGEC01084360">
    <property type="protein sequence ID" value="MBX64844.1"/>
    <property type="molecule type" value="Transcribed_RNA"/>
</dbReference>
<reference evidence="1" key="1">
    <citation type="submission" date="2018-02" db="EMBL/GenBank/DDBJ databases">
        <title>Rhizophora mucronata_Transcriptome.</title>
        <authorList>
            <person name="Meera S.P."/>
            <person name="Sreeshan A."/>
            <person name="Augustine A."/>
        </authorList>
    </citation>
    <scope>NUCLEOTIDE SEQUENCE</scope>
    <source>
        <tissue evidence="1">Leaf</tissue>
    </source>
</reference>
<name>A0A2P2QD48_RHIMU</name>
<proteinExistence type="predicted"/>
<protein>
    <submittedName>
        <fullName evidence="1">Uncharacterized protein</fullName>
    </submittedName>
</protein>
<accession>A0A2P2QD48</accession>
<evidence type="ECO:0000313" key="1">
    <source>
        <dbReference type="EMBL" id="MBX64844.1"/>
    </source>
</evidence>